<dbReference type="GO" id="GO:0060320">
    <property type="term" value="P:rejection of self pollen"/>
    <property type="evidence" value="ECO:0007669"/>
    <property type="project" value="UniProtKB-KW"/>
</dbReference>
<evidence type="ECO:0000313" key="7">
    <source>
        <dbReference type="EMBL" id="KAK6916729.1"/>
    </source>
</evidence>
<dbReference type="EMBL" id="JBAMMX010000024">
    <property type="protein sequence ID" value="KAK6916729.1"/>
    <property type="molecule type" value="Genomic_DNA"/>
</dbReference>
<keyword evidence="3" id="KW-0713">Self-incompatibility</keyword>
<keyword evidence="5 6" id="KW-0732">Signal</keyword>
<dbReference type="InterPro" id="IPR010264">
    <property type="entry name" value="Self-incomp_S1"/>
</dbReference>
<evidence type="ECO:0000256" key="6">
    <source>
        <dbReference type="SAM" id="SignalP"/>
    </source>
</evidence>
<reference evidence="7 8" key="1">
    <citation type="submission" date="2023-12" db="EMBL/GenBank/DDBJ databases">
        <title>A high-quality genome assembly for Dillenia turbinata (Dilleniales).</title>
        <authorList>
            <person name="Chanderbali A."/>
        </authorList>
    </citation>
    <scope>NUCLEOTIDE SEQUENCE [LARGE SCALE GENOMIC DNA]</scope>
    <source>
        <strain evidence="7">LSX21</strain>
        <tissue evidence="7">Leaf</tissue>
    </source>
</reference>
<proteinExistence type="inferred from homology"/>
<evidence type="ECO:0000256" key="2">
    <source>
        <dbReference type="ARBA" id="ARBA00005581"/>
    </source>
</evidence>
<accession>A0AAN8UPP5</accession>
<comment type="subcellular location">
    <subcellularLocation>
        <location evidence="1">Secreted</location>
    </subcellularLocation>
</comment>
<keyword evidence="4" id="KW-0964">Secreted</keyword>
<keyword evidence="8" id="KW-1185">Reference proteome</keyword>
<dbReference type="AlphaFoldDB" id="A0AAN8UPP5"/>
<evidence type="ECO:0000256" key="4">
    <source>
        <dbReference type="ARBA" id="ARBA00022525"/>
    </source>
</evidence>
<evidence type="ECO:0000256" key="1">
    <source>
        <dbReference type="ARBA" id="ARBA00004613"/>
    </source>
</evidence>
<comment type="similarity">
    <text evidence="2">Belongs to the plant self-incompatibility (S1) protein family.</text>
</comment>
<gene>
    <name evidence="7" type="ORF">RJ641_019590</name>
</gene>
<dbReference type="Proteomes" id="UP001370490">
    <property type="component" value="Unassembled WGS sequence"/>
</dbReference>
<name>A0AAN8UPP5_9MAGN</name>
<comment type="caution">
    <text evidence="7">The sequence shown here is derived from an EMBL/GenBank/DDBJ whole genome shotgun (WGS) entry which is preliminary data.</text>
</comment>
<evidence type="ECO:0000313" key="8">
    <source>
        <dbReference type="Proteomes" id="UP001370490"/>
    </source>
</evidence>
<feature type="signal peptide" evidence="6">
    <location>
        <begin position="1"/>
        <end position="26"/>
    </location>
</feature>
<protein>
    <submittedName>
        <fullName evidence="7">Plant self-incompatibility S1</fullName>
    </submittedName>
</protein>
<evidence type="ECO:0000256" key="3">
    <source>
        <dbReference type="ARBA" id="ARBA00022471"/>
    </source>
</evidence>
<dbReference type="Pfam" id="PF05938">
    <property type="entry name" value="Self-incomp_S1"/>
    <property type="match status" value="1"/>
</dbReference>
<feature type="chain" id="PRO_5043010971" evidence="6">
    <location>
        <begin position="27"/>
        <end position="250"/>
    </location>
</feature>
<sequence length="250" mass="28550">MAHRISKFLLMTPIFILFVVLPTTKAANAILPLPFTVVIENNMGDGSNVTFSCRLSKIDQGERVLLDRNSFNNTYPEGGLLNCNFTTKYGHGDYDLNNDDLMRCPDRLYVWKVRPQGVYGFCGEVPYFSMWYRWSDSRIQTVRKLSDHEISNNSQIKNLQSGTNNVSLCKALIMPARTNNDTRFLSIIEGHKVDHYAYALEEDHLPSLSMEAKTSYSHVIVDPTKSMGRTLKELEKEGNELIVRNDMLKN</sequence>
<evidence type="ECO:0000256" key="5">
    <source>
        <dbReference type="ARBA" id="ARBA00022729"/>
    </source>
</evidence>
<organism evidence="7 8">
    <name type="scientific">Dillenia turbinata</name>
    <dbReference type="NCBI Taxonomy" id="194707"/>
    <lineage>
        <taxon>Eukaryota</taxon>
        <taxon>Viridiplantae</taxon>
        <taxon>Streptophyta</taxon>
        <taxon>Embryophyta</taxon>
        <taxon>Tracheophyta</taxon>
        <taxon>Spermatophyta</taxon>
        <taxon>Magnoliopsida</taxon>
        <taxon>eudicotyledons</taxon>
        <taxon>Gunneridae</taxon>
        <taxon>Pentapetalae</taxon>
        <taxon>Dilleniales</taxon>
        <taxon>Dilleniaceae</taxon>
        <taxon>Dillenia</taxon>
    </lineage>
</organism>
<dbReference type="GO" id="GO:0005576">
    <property type="term" value="C:extracellular region"/>
    <property type="evidence" value="ECO:0007669"/>
    <property type="project" value="UniProtKB-SubCell"/>
</dbReference>